<sequence length="433" mass="50257">MTQLHEFVTYLKEESGFDRLLPKLIERYRQLGRIGGSVKLTHLQPNEKMAFTTFFRKDYTHQSSATISFALFEKALSKTKYAHLEIKDILEAYAGEKLVTKVEEKEQYELQKEAFFQQLIDENPHASRWLHFVKNKGRGTRFLHSLYDENCQLLRAILQHVCQALKKLPSGNRFERLPFFAQKITKNPHAFDLDGEQGKALLHALQFHLYEKGEISFIYSQLTSEEANDILQSFHLLRDDLLNFVTCIGLIGTTKKGDYELFQAANREQAALNLPLREVVKLTTCRPIMGNAVFIVENSGVCSTILDRWPFPEPPPLICTHGQFKLAALLLIDLLVKENVTIYYSGDFDGEGLQMAQRLKKRSPEHVKLWRYSLKDYQHCISNKDLENERLSRLNMIDLPELMEVKEEMINQKKAGYQEELIDELIHDMKIIC</sequence>
<dbReference type="EMBL" id="JAUSTR010000019">
    <property type="protein sequence ID" value="MDQ0163620.1"/>
    <property type="molecule type" value="Genomic_DNA"/>
</dbReference>
<feature type="domain" description="DUF2399" evidence="1">
    <location>
        <begin position="273"/>
        <end position="429"/>
    </location>
</feature>
<accession>A0ABT9VSM5</accession>
<feature type="domain" description="Conserved hypothetical protein CHP02679 N terminus" evidence="2">
    <location>
        <begin position="35"/>
        <end position="251"/>
    </location>
</feature>
<dbReference type="NCBIfam" id="TIGR02679">
    <property type="entry name" value="TIGR02679 family protein"/>
    <property type="match status" value="1"/>
</dbReference>
<dbReference type="Proteomes" id="UP001225646">
    <property type="component" value="Unassembled WGS sequence"/>
</dbReference>
<protein>
    <submittedName>
        <fullName evidence="3">Uncharacterized protein (TIGR02679 family)</fullName>
    </submittedName>
</protein>
<keyword evidence="4" id="KW-1185">Reference proteome</keyword>
<dbReference type="RefSeq" id="WP_419152637.1">
    <property type="nucleotide sequence ID" value="NZ_JAUSTR010000019.1"/>
</dbReference>
<organism evidence="3 4">
    <name type="scientific">Aeribacillus alveayuensis</name>
    <dbReference type="NCBI Taxonomy" id="279215"/>
    <lineage>
        <taxon>Bacteria</taxon>
        <taxon>Bacillati</taxon>
        <taxon>Bacillota</taxon>
        <taxon>Bacilli</taxon>
        <taxon>Bacillales</taxon>
        <taxon>Bacillaceae</taxon>
        <taxon>Aeribacillus</taxon>
    </lineage>
</organism>
<gene>
    <name evidence="3" type="ORF">J2S06_002726</name>
</gene>
<name>A0ABT9VSM5_9BACI</name>
<dbReference type="InterPro" id="IPR024465">
    <property type="entry name" value="DUF2399"/>
</dbReference>
<evidence type="ECO:0000313" key="4">
    <source>
        <dbReference type="Proteomes" id="UP001225646"/>
    </source>
</evidence>
<dbReference type="Pfam" id="PF11796">
    <property type="entry name" value="DUF3323"/>
    <property type="match status" value="1"/>
</dbReference>
<dbReference type="InterPro" id="IPR013495">
    <property type="entry name" value="CHP02679"/>
</dbReference>
<evidence type="ECO:0000259" key="1">
    <source>
        <dbReference type="Pfam" id="PF09664"/>
    </source>
</evidence>
<proteinExistence type="predicted"/>
<dbReference type="Pfam" id="PF09664">
    <property type="entry name" value="DUF2399"/>
    <property type="match status" value="1"/>
</dbReference>
<reference evidence="3 4" key="1">
    <citation type="submission" date="2023-07" db="EMBL/GenBank/DDBJ databases">
        <title>Genomic Encyclopedia of Type Strains, Phase IV (KMG-IV): sequencing the most valuable type-strain genomes for metagenomic binning, comparative biology and taxonomic classification.</title>
        <authorList>
            <person name="Goeker M."/>
        </authorList>
    </citation>
    <scope>NUCLEOTIDE SEQUENCE [LARGE SCALE GENOMIC DNA]</scope>
    <source>
        <strain evidence="3 4">DSM 19092</strain>
    </source>
</reference>
<dbReference type="InterPro" id="IPR024466">
    <property type="entry name" value="CHP02679_N"/>
</dbReference>
<evidence type="ECO:0000313" key="3">
    <source>
        <dbReference type="EMBL" id="MDQ0163620.1"/>
    </source>
</evidence>
<evidence type="ECO:0000259" key="2">
    <source>
        <dbReference type="Pfam" id="PF11796"/>
    </source>
</evidence>
<comment type="caution">
    <text evidence="3">The sequence shown here is derived from an EMBL/GenBank/DDBJ whole genome shotgun (WGS) entry which is preliminary data.</text>
</comment>